<dbReference type="PATRIC" id="fig|883096.3.peg.647"/>
<sequence length="618" mass="64850">MMKSTIAAFSLLLGAMAYAQTGRVGVNTHEPKAAMDINAITADNAKGILIPRLNATLVKNITPSLTANQHSMLAFITEEISTSERVGNYELISGAGYYYWEWNSNLNDSRWVRVSGKFETDLRRVGNSNHITMDAGVGGTGTSAGTGESNVAIGKGSLNAITTGSNNVAMGANALGSLSTAFSNVAIGNNALSKNNGNHNIAIGGDAMAATTSGSSNTALGTNALKANTEGKFNTAIGTNALPKNTTGSNNVAIGVDALSENTTAQGNTAIGQSALKLNTTGVYNTAIGYKVLEKNTTGSYNISMGAPSMSSNTTGGNNLALGNQTLNKNISGESNIALNAKALENNTTGRYNIAMGFESMRTNEVGIGNLSLGYRGLYHSKGDYNTGVGYMPGTFILGGNGNMHIGNIDNQWIDNNAGFNNTIFIGHRMAPPVQTNDTDLAVPNTPNADSNTILLGNDTAQGPKVGIGTYKPEEKLEVAGAIRSSINANIGGHVVLSNDSKINADGKLATKWKIYNLGKQTTGNQYTNSLQFWSYGQKTDGTPTDNRSQMMLTDEGKLAIGVPSDYEPKERLEVIGGIKIGTTATTCTNETQGTLRFHTASKKFQGCNGTYWVDLHP</sequence>
<dbReference type="HOGENOM" id="CLU_362772_0_0_10"/>
<feature type="signal peptide" evidence="1">
    <location>
        <begin position="1"/>
        <end position="19"/>
    </location>
</feature>
<organism evidence="2 3">
    <name type="scientific">Bergeyella zoohelcum ATCC 43767</name>
    <dbReference type="NCBI Taxonomy" id="883096"/>
    <lineage>
        <taxon>Bacteria</taxon>
        <taxon>Pseudomonadati</taxon>
        <taxon>Bacteroidota</taxon>
        <taxon>Flavobacteriia</taxon>
        <taxon>Flavobacteriales</taxon>
        <taxon>Weeksellaceae</taxon>
        <taxon>Bergeyella</taxon>
    </lineage>
</organism>
<proteinExistence type="predicted"/>
<evidence type="ECO:0000313" key="3">
    <source>
        <dbReference type="Proteomes" id="UP000006085"/>
    </source>
</evidence>
<dbReference type="Proteomes" id="UP000006085">
    <property type="component" value="Unassembled WGS sequence"/>
</dbReference>
<protein>
    <recommendedName>
        <fullName evidence="4">Trimeric autotransporter adhesin YadA-like head domain-containing protein</fullName>
    </recommendedName>
</protein>
<dbReference type="AlphaFoldDB" id="K1LMQ2"/>
<dbReference type="EMBL" id="AGYA01000016">
    <property type="protein sequence ID" value="EKB58145.1"/>
    <property type="molecule type" value="Genomic_DNA"/>
</dbReference>
<evidence type="ECO:0008006" key="4">
    <source>
        <dbReference type="Google" id="ProtNLM"/>
    </source>
</evidence>
<dbReference type="eggNOG" id="COG5295">
    <property type="taxonomic scope" value="Bacteria"/>
</dbReference>
<feature type="chain" id="PRO_5003850887" description="Trimeric autotransporter adhesin YadA-like head domain-containing protein" evidence="1">
    <location>
        <begin position="20"/>
        <end position="618"/>
    </location>
</feature>
<reference evidence="2 3" key="1">
    <citation type="submission" date="2012-07" db="EMBL/GenBank/DDBJ databases">
        <title>The Genome Sequence of Bergeyella zoohelcum ATCC 43767.</title>
        <authorList>
            <consortium name="The Broad Institute Genome Sequencing Platform"/>
            <person name="Earl A."/>
            <person name="Ward D."/>
            <person name="Feldgarden M."/>
            <person name="Gevers D."/>
            <person name="Huys G."/>
            <person name="Walker B."/>
            <person name="Young S.K."/>
            <person name="Zeng Q."/>
            <person name="Gargeya S."/>
            <person name="Fitzgerald M."/>
            <person name="Haas B."/>
            <person name="Abouelleil A."/>
            <person name="Alvarado L."/>
            <person name="Arachchi H.M."/>
            <person name="Berlin A.M."/>
            <person name="Chapman S.B."/>
            <person name="Goldberg J."/>
            <person name="Griggs A."/>
            <person name="Gujja S."/>
            <person name="Hansen M."/>
            <person name="Howarth C."/>
            <person name="Imamovic A."/>
            <person name="Larimer J."/>
            <person name="McCowen C."/>
            <person name="Montmayeur A."/>
            <person name="Murphy C."/>
            <person name="Neiman D."/>
            <person name="Pearson M."/>
            <person name="Priest M."/>
            <person name="Roberts A."/>
            <person name="Saif S."/>
            <person name="Shea T."/>
            <person name="Sisk P."/>
            <person name="Sykes S."/>
            <person name="Wortman J."/>
            <person name="Nusbaum C."/>
            <person name="Birren B."/>
        </authorList>
    </citation>
    <scope>NUCLEOTIDE SEQUENCE [LARGE SCALE GENOMIC DNA]</scope>
    <source>
        <strain evidence="2 3">ATCC 43767</strain>
    </source>
</reference>
<comment type="caution">
    <text evidence="2">The sequence shown here is derived from an EMBL/GenBank/DDBJ whole genome shotgun (WGS) entry which is preliminary data.</text>
</comment>
<evidence type="ECO:0000313" key="2">
    <source>
        <dbReference type="EMBL" id="EKB58145.1"/>
    </source>
</evidence>
<dbReference type="RefSeq" id="WP_002662359.1">
    <property type="nucleotide sequence ID" value="NZ_JH932293.1"/>
</dbReference>
<evidence type="ECO:0000256" key="1">
    <source>
        <dbReference type="SAM" id="SignalP"/>
    </source>
</evidence>
<gene>
    <name evidence="2" type="ORF">HMPREF9699_00635</name>
</gene>
<dbReference type="OrthoDB" id="1240405at2"/>
<name>K1LMQ2_9FLAO</name>
<dbReference type="STRING" id="883096.HMPREF9699_00635"/>
<dbReference type="InterPro" id="IPR011049">
    <property type="entry name" value="Serralysin-like_metalloprot_C"/>
</dbReference>
<accession>K1LMQ2</accession>
<dbReference type="Gene3D" id="2.150.10.10">
    <property type="entry name" value="Serralysin-like metalloprotease, C-terminal"/>
    <property type="match status" value="1"/>
</dbReference>
<keyword evidence="1" id="KW-0732">Signal</keyword>
<keyword evidence="3" id="KW-1185">Reference proteome</keyword>